<comment type="cofactor">
    <cofactor evidence="1 10">
        <name>FAD</name>
        <dbReference type="ChEBI" id="CHEBI:57692"/>
    </cofactor>
</comment>
<evidence type="ECO:0000256" key="7">
    <source>
        <dbReference type="ARBA" id="ARBA00022827"/>
    </source>
</evidence>
<dbReference type="Gene3D" id="3.50.50.60">
    <property type="entry name" value="FAD/NAD(P)-binding domain"/>
    <property type="match status" value="2"/>
</dbReference>
<dbReference type="SUPFAM" id="SSF51905">
    <property type="entry name" value="FAD/NAD(P)-binding domain"/>
    <property type="match status" value="1"/>
</dbReference>
<dbReference type="GO" id="GO:0050660">
    <property type="term" value="F:flavin adenine dinucleotide binding"/>
    <property type="evidence" value="ECO:0007669"/>
    <property type="project" value="UniProtKB-UniRule"/>
</dbReference>
<accession>A0A0H3XKA2</accession>
<dbReference type="InterPro" id="IPR004417">
    <property type="entry name" value="TrmFO"/>
</dbReference>
<evidence type="ECO:0000256" key="8">
    <source>
        <dbReference type="ARBA" id="ARBA00022857"/>
    </source>
</evidence>
<dbReference type="InterPro" id="IPR040131">
    <property type="entry name" value="MnmG_N"/>
</dbReference>
<protein>
    <recommendedName>
        <fullName evidence="10">Methylenetetrahydrofolate--tRNA-(uracil-5-)-methyltransferase TrmFO</fullName>
        <ecNumber evidence="10">2.1.1.74</ecNumber>
    </recommendedName>
    <alternativeName>
        <fullName evidence="10">Folate-dependent tRNA (uracil-5-)-methyltransferase</fullName>
    </alternativeName>
    <alternativeName>
        <fullName evidence="10">Folate-dependent tRNA(M-5-U54)-methyltransferase</fullName>
    </alternativeName>
</protein>
<comment type="function">
    <text evidence="10">Catalyzes the folate-dependent formation of 5-methyl-uridine at position 54 (M-5-U54) in all tRNAs.</text>
</comment>
<evidence type="ECO:0000256" key="10">
    <source>
        <dbReference type="HAMAP-Rule" id="MF_01037"/>
    </source>
</evidence>
<comment type="subcellular location">
    <subcellularLocation>
        <location evidence="10">Cytoplasm</location>
    </subcellularLocation>
</comment>
<evidence type="ECO:0000256" key="6">
    <source>
        <dbReference type="ARBA" id="ARBA00022694"/>
    </source>
</evidence>
<reference evidence="12 13" key="1">
    <citation type="journal article" date="2015" name="Genome Biol. Evol.">
        <title>Found and Lost: The Fates of Horizontally Acquired Genes in Arthropod-Symbiotic Spiroplasma.</title>
        <authorList>
            <person name="Lo W.S."/>
            <person name="Gasparich G.E."/>
            <person name="Kuo C.H."/>
        </authorList>
    </citation>
    <scope>NUCLEOTIDE SEQUENCE [LARGE SCALE GENOMIC DNA]</scope>
    <source>
        <strain evidence="13">TDA-040725-5</strain>
    </source>
</reference>
<dbReference type="AlphaFoldDB" id="A0A0H3XKA2"/>
<evidence type="ECO:0000259" key="11">
    <source>
        <dbReference type="Pfam" id="PF01134"/>
    </source>
</evidence>
<feature type="binding site" evidence="10">
    <location>
        <begin position="10"/>
        <end position="15"/>
    </location>
    <ligand>
        <name>FAD</name>
        <dbReference type="ChEBI" id="CHEBI:57692"/>
    </ligand>
</feature>
<keyword evidence="4 10" id="KW-0285">Flavoprotein</keyword>
<keyword evidence="13" id="KW-1185">Reference proteome</keyword>
<dbReference type="EMBL" id="CP011856">
    <property type="protein sequence ID" value="AKM53804.1"/>
    <property type="molecule type" value="Genomic_DNA"/>
</dbReference>
<evidence type="ECO:0000256" key="3">
    <source>
        <dbReference type="ARBA" id="ARBA00022603"/>
    </source>
</evidence>
<gene>
    <name evidence="12" type="primary">gid</name>
    <name evidence="10" type="synonym">trmFO</name>
    <name evidence="12" type="ORF">SERIO_v1c02160</name>
</gene>
<proteinExistence type="inferred from homology"/>
<dbReference type="PANTHER" id="PTHR11806">
    <property type="entry name" value="GLUCOSE INHIBITED DIVISION PROTEIN A"/>
    <property type="match status" value="1"/>
</dbReference>
<name>A0A0H3XKA2_9MOLU</name>
<evidence type="ECO:0000313" key="12">
    <source>
        <dbReference type="EMBL" id="AKM53804.1"/>
    </source>
</evidence>
<dbReference type="RefSeq" id="WP_047791076.1">
    <property type="nucleotide sequence ID" value="NZ_CP011856.1"/>
</dbReference>
<dbReference type="Pfam" id="PF01134">
    <property type="entry name" value="GIDA"/>
    <property type="match status" value="1"/>
</dbReference>
<keyword evidence="6 10" id="KW-0819">tRNA processing</keyword>
<dbReference type="GO" id="GO:0030488">
    <property type="term" value="P:tRNA methylation"/>
    <property type="evidence" value="ECO:0007669"/>
    <property type="project" value="TreeGrafter"/>
</dbReference>
<dbReference type="GO" id="GO:0047151">
    <property type="term" value="F:tRNA (uracil(54)-C5)-methyltransferase activity, 5,10-methylenetetrahydrofolate-dependent"/>
    <property type="evidence" value="ECO:0007669"/>
    <property type="project" value="UniProtKB-UniRule"/>
</dbReference>
<dbReference type="InterPro" id="IPR036188">
    <property type="entry name" value="FAD/NAD-bd_sf"/>
</dbReference>
<dbReference type="HAMAP" id="MF_01037">
    <property type="entry name" value="TrmFO"/>
    <property type="match status" value="1"/>
</dbReference>
<keyword evidence="8 10" id="KW-0521">NADP</keyword>
<keyword evidence="2 10" id="KW-0963">Cytoplasm</keyword>
<feature type="domain" description="MnmG N-terminal" evidence="11">
    <location>
        <begin position="5"/>
        <end position="364"/>
    </location>
</feature>
<comment type="similarity">
    <text evidence="10">Belongs to the MnmG family. TrmFO subfamily.</text>
</comment>
<dbReference type="Proteomes" id="UP000035661">
    <property type="component" value="Chromosome"/>
</dbReference>
<comment type="catalytic activity">
    <reaction evidence="10">
        <text>uridine(54) in tRNA + (6R)-5,10-methylene-5,6,7,8-tetrahydrofolate + NADPH + H(+) = 5-methyluridine(54) in tRNA + (6S)-5,6,7,8-tetrahydrofolate + NADP(+)</text>
        <dbReference type="Rhea" id="RHEA:62372"/>
        <dbReference type="Rhea" id="RHEA-COMP:10167"/>
        <dbReference type="Rhea" id="RHEA-COMP:10193"/>
        <dbReference type="ChEBI" id="CHEBI:15378"/>
        <dbReference type="ChEBI" id="CHEBI:15636"/>
        <dbReference type="ChEBI" id="CHEBI:57453"/>
        <dbReference type="ChEBI" id="CHEBI:57783"/>
        <dbReference type="ChEBI" id="CHEBI:58349"/>
        <dbReference type="ChEBI" id="CHEBI:65315"/>
        <dbReference type="ChEBI" id="CHEBI:74447"/>
        <dbReference type="EC" id="2.1.1.74"/>
    </reaction>
</comment>
<dbReference type="GO" id="GO:0002098">
    <property type="term" value="P:tRNA wobble uridine modification"/>
    <property type="evidence" value="ECO:0007669"/>
    <property type="project" value="TreeGrafter"/>
</dbReference>
<dbReference type="STRING" id="315358.SERIO_v1c02160"/>
<dbReference type="PATRIC" id="fig|743698.3.peg.218"/>
<keyword evidence="7 10" id="KW-0274">FAD</keyword>
<dbReference type="PANTHER" id="PTHR11806:SF2">
    <property type="entry name" value="METHYLENETETRAHYDROFOLATE--TRNA-(URACIL-5-)-METHYLTRANSFERASE TRMFO"/>
    <property type="match status" value="1"/>
</dbReference>
<keyword evidence="9 10" id="KW-0520">NAD</keyword>
<evidence type="ECO:0000313" key="13">
    <source>
        <dbReference type="Proteomes" id="UP000035661"/>
    </source>
</evidence>
<dbReference type="NCBIfam" id="NF003739">
    <property type="entry name" value="PRK05335.1"/>
    <property type="match status" value="1"/>
</dbReference>
<dbReference type="KEGG" id="seri:SERIO_v1c02160"/>
<organism evidence="12 13">
    <name type="scientific">Spiroplasma eriocheiris</name>
    <dbReference type="NCBI Taxonomy" id="315358"/>
    <lineage>
        <taxon>Bacteria</taxon>
        <taxon>Bacillati</taxon>
        <taxon>Mycoplasmatota</taxon>
        <taxon>Mollicutes</taxon>
        <taxon>Entomoplasmatales</taxon>
        <taxon>Spiroplasmataceae</taxon>
        <taxon>Spiroplasma</taxon>
    </lineage>
</organism>
<evidence type="ECO:0000256" key="1">
    <source>
        <dbReference type="ARBA" id="ARBA00001974"/>
    </source>
</evidence>
<evidence type="ECO:0000256" key="2">
    <source>
        <dbReference type="ARBA" id="ARBA00022490"/>
    </source>
</evidence>
<sequence>MKNKKINVVGAGLAGCEIAYQLAKRGLSVNLYEVKQVKKNPVQNLDSFAELVCSNSFRSKSVENASGILKEELKMLDSLIIKAALASAISADDALAVDRQLFSNYVTQQLGNNPNITIHHTEFETINPRDITIIASGPLTTEKLQQELTKIIGKKALYFYDASAPIITKENIDFTKVYYQALHSAAKDYLVCPLSEHEFNLLHQELVNASTVALKEFEKYFKGCQPIEVLAKQSKKLLLNGPMSPNYLQDDHGNLPYAVVQLRKDNLIDTLYNIVGWQTNLTWPEQKRIINNFIPGLAKVDIVRYGVLHKNNYINSPKLLNQSLQLKQNPNIFFAGQITGVEGYLESTASGLYCALNVYQYYHHQKPLLFPPTTVLGSLMNYVTNPRQKNLKPMKANIGIIPVLGQSYDSKKAKNLAIYDRAMQALATLISDNNILNPSC</sequence>
<dbReference type="NCBIfam" id="TIGR00137">
    <property type="entry name" value="gid_trmFO"/>
    <property type="match status" value="1"/>
</dbReference>
<dbReference type="GO" id="GO:0005829">
    <property type="term" value="C:cytosol"/>
    <property type="evidence" value="ECO:0007669"/>
    <property type="project" value="TreeGrafter"/>
</dbReference>
<dbReference type="PROSITE" id="PS51257">
    <property type="entry name" value="PROKAR_LIPOPROTEIN"/>
    <property type="match status" value="1"/>
</dbReference>
<evidence type="ECO:0000256" key="4">
    <source>
        <dbReference type="ARBA" id="ARBA00022630"/>
    </source>
</evidence>
<dbReference type="EC" id="2.1.1.74" evidence="10"/>
<keyword evidence="3 10" id="KW-0489">Methyltransferase</keyword>
<keyword evidence="5 10" id="KW-0808">Transferase</keyword>
<evidence type="ECO:0000256" key="9">
    <source>
        <dbReference type="ARBA" id="ARBA00023027"/>
    </source>
</evidence>
<evidence type="ECO:0000256" key="5">
    <source>
        <dbReference type="ARBA" id="ARBA00022679"/>
    </source>
</evidence>
<comment type="catalytic activity">
    <reaction evidence="10">
        <text>uridine(54) in tRNA + (6R)-5,10-methylene-5,6,7,8-tetrahydrofolate + NADH + H(+) = 5-methyluridine(54) in tRNA + (6S)-5,6,7,8-tetrahydrofolate + NAD(+)</text>
        <dbReference type="Rhea" id="RHEA:16873"/>
        <dbReference type="Rhea" id="RHEA-COMP:10167"/>
        <dbReference type="Rhea" id="RHEA-COMP:10193"/>
        <dbReference type="ChEBI" id="CHEBI:15378"/>
        <dbReference type="ChEBI" id="CHEBI:15636"/>
        <dbReference type="ChEBI" id="CHEBI:57453"/>
        <dbReference type="ChEBI" id="CHEBI:57540"/>
        <dbReference type="ChEBI" id="CHEBI:57945"/>
        <dbReference type="ChEBI" id="CHEBI:65315"/>
        <dbReference type="ChEBI" id="CHEBI:74447"/>
        <dbReference type="EC" id="2.1.1.74"/>
    </reaction>
</comment>
<reference evidence="13" key="2">
    <citation type="submission" date="2015-06" db="EMBL/GenBank/DDBJ databases">
        <title>Complete genome sequence of Spiroplasma eriocheiris TDA-040725-5 (DSM 21848).</title>
        <authorList>
            <person name="Lo W.-S."/>
            <person name="Kuo C.-H."/>
        </authorList>
    </citation>
    <scope>NUCLEOTIDE SEQUENCE [LARGE SCALE GENOMIC DNA]</scope>
    <source>
        <strain evidence="13">TDA-040725-5</strain>
    </source>
</reference>
<dbReference type="InterPro" id="IPR002218">
    <property type="entry name" value="MnmG-rel"/>
</dbReference>